<keyword evidence="3" id="KW-1185">Reference proteome</keyword>
<proteinExistence type="predicted"/>
<name>A0A158DMX6_9BURK</name>
<evidence type="ECO:0000313" key="2">
    <source>
        <dbReference type="EMBL" id="SAK95969.1"/>
    </source>
</evidence>
<evidence type="ECO:0008006" key="4">
    <source>
        <dbReference type="Google" id="ProtNLM"/>
    </source>
</evidence>
<evidence type="ECO:0000313" key="3">
    <source>
        <dbReference type="Proteomes" id="UP000054624"/>
    </source>
</evidence>
<protein>
    <recommendedName>
        <fullName evidence="4">Lipoprotein</fullName>
    </recommendedName>
</protein>
<reference evidence="3" key="1">
    <citation type="submission" date="2016-01" db="EMBL/GenBank/DDBJ databases">
        <authorList>
            <person name="Peeters Charlotte."/>
        </authorList>
    </citation>
    <scope>NUCLEOTIDE SEQUENCE [LARGE SCALE GENOMIC DNA]</scope>
</reference>
<dbReference type="RefSeq" id="WP_061164757.1">
    <property type="nucleotide sequence ID" value="NZ_FCOI02000046.1"/>
</dbReference>
<feature type="chain" id="PRO_5007624316" description="Lipoprotein" evidence="1">
    <location>
        <begin position="20"/>
        <end position="74"/>
    </location>
</feature>
<dbReference type="PROSITE" id="PS51257">
    <property type="entry name" value="PROKAR_LIPOPROTEIN"/>
    <property type="match status" value="1"/>
</dbReference>
<dbReference type="AlphaFoldDB" id="A0A158DMX6"/>
<dbReference type="EMBL" id="FCOI02000046">
    <property type="protein sequence ID" value="SAK95969.1"/>
    <property type="molecule type" value="Genomic_DNA"/>
</dbReference>
<sequence length="74" mass="7636">MKKFLALAAALALAGCATPDIDWSGADQQCSMHCSDAYNQCLASNPLTPGIQKLNCNSSLKLCASTCGGKLVSN</sequence>
<gene>
    <name evidence="2" type="ORF">AWB76_07229</name>
</gene>
<feature type="signal peptide" evidence="1">
    <location>
        <begin position="1"/>
        <end position="19"/>
    </location>
</feature>
<organism evidence="2 3">
    <name type="scientific">Caballeronia temeraria</name>
    <dbReference type="NCBI Taxonomy" id="1777137"/>
    <lineage>
        <taxon>Bacteria</taxon>
        <taxon>Pseudomonadati</taxon>
        <taxon>Pseudomonadota</taxon>
        <taxon>Betaproteobacteria</taxon>
        <taxon>Burkholderiales</taxon>
        <taxon>Burkholderiaceae</taxon>
        <taxon>Caballeronia</taxon>
    </lineage>
</organism>
<evidence type="ECO:0000256" key="1">
    <source>
        <dbReference type="SAM" id="SignalP"/>
    </source>
</evidence>
<dbReference type="Proteomes" id="UP000054624">
    <property type="component" value="Unassembled WGS sequence"/>
</dbReference>
<accession>A0A158DMX6</accession>
<keyword evidence="1" id="KW-0732">Signal</keyword>